<dbReference type="SUPFAM" id="SSF56672">
    <property type="entry name" value="DNA/RNA polymerases"/>
    <property type="match status" value="1"/>
</dbReference>
<evidence type="ECO:0000259" key="1">
    <source>
        <dbReference type="PROSITE" id="PS50878"/>
    </source>
</evidence>
<comment type="caution">
    <text evidence="2">The sequence shown here is derived from an EMBL/GenBank/DDBJ whole genome shotgun (WGS) entry which is preliminary data.</text>
</comment>
<evidence type="ECO:0000313" key="2">
    <source>
        <dbReference type="EMBL" id="KAL0431155.1"/>
    </source>
</evidence>
<dbReference type="InterPro" id="IPR043502">
    <property type="entry name" value="DNA/RNA_pol_sf"/>
</dbReference>
<dbReference type="EMBL" id="JACGWJ010000003">
    <property type="protein sequence ID" value="KAL0431155.1"/>
    <property type="molecule type" value="Genomic_DNA"/>
</dbReference>
<gene>
    <name evidence="2" type="ORF">Sradi_0741500</name>
</gene>
<name>A0AAW2VNX6_SESRA</name>
<reference evidence="2" key="2">
    <citation type="journal article" date="2024" name="Plant">
        <title>Genomic evolution and insights into agronomic trait innovations of Sesamum species.</title>
        <authorList>
            <person name="Miao H."/>
            <person name="Wang L."/>
            <person name="Qu L."/>
            <person name="Liu H."/>
            <person name="Sun Y."/>
            <person name="Le M."/>
            <person name="Wang Q."/>
            <person name="Wei S."/>
            <person name="Zheng Y."/>
            <person name="Lin W."/>
            <person name="Duan Y."/>
            <person name="Cao H."/>
            <person name="Xiong S."/>
            <person name="Wang X."/>
            <person name="Wei L."/>
            <person name="Li C."/>
            <person name="Ma Q."/>
            <person name="Ju M."/>
            <person name="Zhao R."/>
            <person name="Li G."/>
            <person name="Mu C."/>
            <person name="Tian Q."/>
            <person name="Mei H."/>
            <person name="Zhang T."/>
            <person name="Gao T."/>
            <person name="Zhang H."/>
        </authorList>
    </citation>
    <scope>NUCLEOTIDE SEQUENCE</scope>
    <source>
        <strain evidence="2">G02</strain>
    </source>
</reference>
<dbReference type="CDD" id="cd01650">
    <property type="entry name" value="RT_nLTR_like"/>
    <property type="match status" value="1"/>
</dbReference>
<dbReference type="Pfam" id="PF00078">
    <property type="entry name" value="RVT_1"/>
    <property type="match status" value="1"/>
</dbReference>
<dbReference type="InterPro" id="IPR000477">
    <property type="entry name" value="RT_dom"/>
</dbReference>
<organism evidence="2">
    <name type="scientific">Sesamum radiatum</name>
    <name type="common">Black benniseed</name>
    <dbReference type="NCBI Taxonomy" id="300843"/>
    <lineage>
        <taxon>Eukaryota</taxon>
        <taxon>Viridiplantae</taxon>
        <taxon>Streptophyta</taxon>
        <taxon>Embryophyta</taxon>
        <taxon>Tracheophyta</taxon>
        <taxon>Spermatophyta</taxon>
        <taxon>Magnoliopsida</taxon>
        <taxon>eudicotyledons</taxon>
        <taxon>Gunneridae</taxon>
        <taxon>Pentapetalae</taxon>
        <taxon>asterids</taxon>
        <taxon>lamiids</taxon>
        <taxon>Lamiales</taxon>
        <taxon>Pedaliaceae</taxon>
        <taxon>Sesamum</taxon>
    </lineage>
</organism>
<feature type="domain" description="Reverse transcriptase" evidence="1">
    <location>
        <begin position="216"/>
        <end position="386"/>
    </location>
</feature>
<sequence length="386" mass="44696">MKQGDVLNFSDLKQPGYESKLGRKRLGEFGNIRRQISKLEERILAIRKGPLNADSMKLLEELKSDLEERLAREEVLWKQRSKAEWLREGDKNTGFFHARANERLKRNTIRYLKFEMGIPTSDRKCMQEIILRHFEQLYRSTNPDLSVMEEAIATVCPRVTREMNEVLMQPFSPEEVKRARDQMYPYKSPGPDGMSSVFYEKFWHIVGMDVSTCVLSFLNNHSSYSHFNSTHIVLIPKCESPVSVNDFRPISLCNVIYKLASKAIANRIKPYLNDIISDTQPAFVPDRLITDNVLVAYELSHYLDVALKLDISKAYDSVEWVFLERILLRLGFHGDIVKLIMMCVNSVSYSVLLEGEPFGFIRLERGLRQGDPLSPYLFLFCVETFS</sequence>
<dbReference type="AlphaFoldDB" id="A0AAW2VNX6"/>
<dbReference type="PROSITE" id="PS50878">
    <property type="entry name" value="RT_POL"/>
    <property type="match status" value="1"/>
</dbReference>
<dbReference type="InterPro" id="IPR052343">
    <property type="entry name" value="Retrotransposon-Effector_Assoc"/>
</dbReference>
<reference evidence="2" key="1">
    <citation type="submission" date="2020-06" db="EMBL/GenBank/DDBJ databases">
        <authorList>
            <person name="Li T."/>
            <person name="Hu X."/>
            <person name="Zhang T."/>
            <person name="Song X."/>
            <person name="Zhang H."/>
            <person name="Dai N."/>
            <person name="Sheng W."/>
            <person name="Hou X."/>
            <person name="Wei L."/>
        </authorList>
    </citation>
    <scope>NUCLEOTIDE SEQUENCE</scope>
    <source>
        <strain evidence="2">G02</strain>
        <tissue evidence="2">Leaf</tissue>
    </source>
</reference>
<dbReference type="PANTHER" id="PTHR46890">
    <property type="entry name" value="NON-LTR RETROLELEMENT REVERSE TRANSCRIPTASE-LIKE PROTEIN-RELATED"/>
    <property type="match status" value="1"/>
</dbReference>
<accession>A0AAW2VNX6</accession>
<protein>
    <submittedName>
        <fullName evidence="2">LINE-1 retrotransposable element O protein</fullName>
    </submittedName>
</protein>
<proteinExistence type="predicted"/>
<dbReference type="PANTHER" id="PTHR46890:SF48">
    <property type="entry name" value="RNA-DIRECTED DNA POLYMERASE"/>
    <property type="match status" value="1"/>
</dbReference>